<keyword evidence="3" id="KW-1185">Reference proteome</keyword>
<comment type="caution">
    <text evidence="2">The sequence shown here is derived from an EMBL/GenBank/DDBJ whole genome shotgun (WGS) entry which is preliminary data.</text>
</comment>
<evidence type="ECO:0000313" key="3">
    <source>
        <dbReference type="Proteomes" id="UP001151234"/>
    </source>
</evidence>
<protein>
    <submittedName>
        <fullName evidence="2">Uncharacterized protein</fullName>
    </submittedName>
</protein>
<accession>A0A9X3UDQ0</accession>
<gene>
    <name evidence="2" type="ORF">OQ273_01925</name>
</gene>
<dbReference type="Proteomes" id="UP001151234">
    <property type="component" value="Unassembled WGS sequence"/>
</dbReference>
<evidence type="ECO:0000313" key="2">
    <source>
        <dbReference type="EMBL" id="MDA5397318.1"/>
    </source>
</evidence>
<sequence>MPVRQIFKGTHGTEAGPGPRAGQAATRDADGMKAAVEAEFAERFNPAEFAELRRLRKRIAEDAGSSGPV</sequence>
<organism evidence="2 3">
    <name type="scientific">Hoeflea prorocentri</name>
    <dbReference type="NCBI Taxonomy" id="1922333"/>
    <lineage>
        <taxon>Bacteria</taxon>
        <taxon>Pseudomonadati</taxon>
        <taxon>Pseudomonadota</taxon>
        <taxon>Alphaproteobacteria</taxon>
        <taxon>Hyphomicrobiales</taxon>
        <taxon>Rhizobiaceae</taxon>
        <taxon>Hoeflea</taxon>
    </lineage>
</organism>
<evidence type="ECO:0000256" key="1">
    <source>
        <dbReference type="SAM" id="MobiDB-lite"/>
    </source>
</evidence>
<dbReference type="AlphaFoldDB" id="A0A9X3UDQ0"/>
<proteinExistence type="predicted"/>
<dbReference type="EMBL" id="JAPJZI010000001">
    <property type="protein sequence ID" value="MDA5397318.1"/>
    <property type="molecule type" value="Genomic_DNA"/>
</dbReference>
<dbReference type="RefSeq" id="WP_267988783.1">
    <property type="nucleotide sequence ID" value="NZ_JAPJZI010000001.1"/>
</dbReference>
<reference evidence="2" key="1">
    <citation type="submission" date="2022-11" db="EMBL/GenBank/DDBJ databases">
        <title>Draft genome sequence of Hoeflea poritis E7-10 and Hoeflea prorocentri PM5-8, separated from scleractinian coral Porites lutea and marine dinoflagellate.</title>
        <authorList>
            <person name="Zhang G."/>
            <person name="Wei Q."/>
            <person name="Cai L."/>
        </authorList>
    </citation>
    <scope>NUCLEOTIDE SEQUENCE</scope>
    <source>
        <strain evidence="2">PM5-8</strain>
    </source>
</reference>
<name>A0A9X3UDQ0_9HYPH</name>
<feature type="region of interest" description="Disordered" evidence="1">
    <location>
        <begin position="1"/>
        <end position="30"/>
    </location>
</feature>